<dbReference type="SMART" id="SM00355">
    <property type="entry name" value="ZnF_C2H2"/>
    <property type="match status" value="3"/>
</dbReference>
<proteinExistence type="predicted"/>
<dbReference type="GO" id="GO:0008270">
    <property type="term" value="F:zinc ion binding"/>
    <property type="evidence" value="ECO:0007669"/>
    <property type="project" value="UniProtKB-KW"/>
</dbReference>
<keyword evidence="1" id="KW-0862">Zinc</keyword>
<sequence length="210" mass="25303">MFYAEDEPNCVQCKLCFRFYDTPTKLMQHVQKYCTKEKKYKCFYCSYRSKRRDHIRRHMSKLHTAQIMNRMNLGLSMDIEVDVAEDIDDNYFLGIRLIEEYDSFDYGDDNANSRPTWHTQSDGYYRNNRTNNNANVPCEKCESTEAKKIQIDDVKEMTKKFKKFDISLSASINQMPRNEISMHRCDKCYLVFRTWILLESHLKKKHEKKY</sequence>
<gene>
    <name evidence="3" type="primary">lola_2</name>
    <name evidence="3" type="ORF">Bhyg_07156</name>
</gene>
<dbReference type="EMBL" id="WJQU01000002">
    <property type="protein sequence ID" value="KAJ6642209.1"/>
    <property type="molecule type" value="Genomic_DNA"/>
</dbReference>
<protein>
    <submittedName>
        <fullName evidence="3">Longitudinals lacking protein, isoforms A/B/D/L</fullName>
    </submittedName>
</protein>
<name>A0A9Q0S2J2_9DIPT</name>
<feature type="domain" description="C2H2-type" evidence="2">
    <location>
        <begin position="40"/>
        <end position="68"/>
    </location>
</feature>
<dbReference type="Gene3D" id="3.30.160.60">
    <property type="entry name" value="Classic Zinc Finger"/>
    <property type="match status" value="1"/>
</dbReference>
<dbReference type="PROSITE" id="PS00028">
    <property type="entry name" value="ZINC_FINGER_C2H2_1"/>
    <property type="match status" value="1"/>
</dbReference>
<keyword evidence="1" id="KW-0863">Zinc-finger</keyword>
<dbReference type="Proteomes" id="UP001151699">
    <property type="component" value="Chromosome B"/>
</dbReference>
<comment type="caution">
    <text evidence="3">The sequence shown here is derived from an EMBL/GenBank/DDBJ whole genome shotgun (WGS) entry which is preliminary data.</text>
</comment>
<dbReference type="AlphaFoldDB" id="A0A9Q0S2J2"/>
<dbReference type="InterPro" id="IPR013087">
    <property type="entry name" value="Znf_C2H2_type"/>
</dbReference>
<reference evidence="3" key="1">
    <citation type="submission" date="2022-07" db="EMBL/GenBank/DDBJ databases">
        <authorList>
            <person name="Trinca V."/>
            <person name="Uliana J.V.C."/>
            <person name="Torres T.T."/>
            <person name="Ward R.J."/>
            <person name="Monesi N."/>
        </authorList>
    </citation>
    <scope>NUCLEOTIDE SEQUENCE</scope>
    <source>
        <strain evidence="3">HSMRA1968</strain>
        <tissue evidence="3">Whole embryos</tissue>
    </source>
</reference>
<keyword evidence="1" id="KW-0479">Metal-binding</keyword>
<evidence type="ECO:0000313" key="4">
    <source>
        <dbReference type="Proteomes" id="UP001151699"/>
    </source>
</evidence>
<evidence type="ECO:0000259" key="2">
    <source>
        <dbReference type="PROSITE" id="PS50157"/>
    </source>
</evidence>
<dbReference type="OrthoDB" id="10004641at2759"/>
<evidence type="ECO:0000313" key="3">
    <source>
        <dbReference type="EMBL" id="KAJ6642209.1"/>
    </source>
</evidence>
<keyword evidence="4" id="KW-1185">Reference proteome</keyword>
<evidence type="ECO:0000256" key="1">
    <source>
        <dbReference type="PROSITE-ProRule" id="PRU00042"/>
    </source>
</evidence>
<organism evidence="3 4">
    <name type="scientific">Pseudolycoriella hygida</name>
    <dbReference type="NCBI Taxonomy" id="35572"/>
    <lineage>
        <taxon>Eukaryota</taxon>
        <taxon>Metazoa</taxon>
        <taxon>Ecdysozoa</taxon>
        <taxon>Arthropoda</taxon>
        <taxon>Hexapoda</taxon>
        <taxon>Insecta</taxon>
        <taxon>Pterygota</taxon>
        <taxon>Neoptera</taxon>
        <taxon>Endopterygota</taxon>
        <taxon>Diptera</taxon>
        <taxon>Nematocera</taxon>
        <taxon>Sciaroidea</taxon>
        <taxon>Sciaridae</taxon>
        <taxon>Pseudolycoriella</taxon>
    </lineage>
</organism>
<dbReference type="PROSITE" id="PS50157">
    <property type="entry name" value="ZINC_FINGER_C2H2_2"/>
    <property type="match status" value="1"/>
</dbReference>
<accession>A0A9Q0S2J2</accession>